<dbReference type="GO" id="GO:0001872">
    <property type="term" value="F:(1-&gt;3)-beta-D-glucan binding"/>
    <property type="evidence" value="ECO:0007669"/>
    <property type="project" value="Ensembl"/>
</dbReference>
<dbReference type="GO" id="GO:0005737">
    <property type="term" value="C:cytoplasm"/>
    <property type="evidence" value="ECO:0007669"/>
    <property type="project" value="Ensembl"/>
</dbReference>
<dbReference type="InParanoid" id="G1TCE4"/>
<dbReference type="GO" id="GO:0032733">
    <property type="term" value="P:positive regulation of interleukin-10 production"/>
    <property type="evidence" value="ECO:0007669"/>
    <property type="project" value="Ensembl"/>
</dbReference>
<feature type="transmembrane region" description="Helical" evidence="6">
    <location>
        <begin position="45"/>
        <end position="69"/>
    </location>
</feature>
<reference evidence="8 9" key="1">
    <citation type="journal article" date="2011" name="Nature">
        <title>A high-resolution map of human evolutionary constraint using 29 mammals.</title>
        <authorList>
            <person name="Lindblad-Toh K."/>
            <person name="Garber M."/>
            <person name="Zuk O."/>
            <person name="Lin M.F."/>
            <person name="Parker B.J."/>
            <person name="Washietl S."/>
            <person name="Kheradpour P."/>
            <person name="Ernst J."/>
            <person name="Jordan G."/>
            <person name="Mauceli E."/>
            <person name="Ward L.D."/>
            <person name="Lowe C.B."/>
            <person name="Holloway A.K."/>
            <person name="Clamp M."/>
            <person name="Gnerre S."/>
            <person name="Alfoldi J."/>
            <person name="Beal K."/>
            <person name="Chang J."/>
            <person name="Clawson H."/>
            <person name="Cuff J."/>
            <person name="Di Palma F."/>
            <person name="Fitzgerald S."/>
            <person name="Flicek P."/>
            <person name="Guttman M."/>
            <person name="Hubisz M.J."/>
            <person name="Jaffe D.B."/>
            <person name="Jungreis I."/>
            <person name="Kent W.J."/>
            <person name="Kostka D."/>
            <person name="Lara M."/>
            <person name="Martins A.L."/>
            <person name="Massingham T."/>
            <person name="Moltke I."/>
            <person name="Raney B.J."/>
            <person name="Rasmussen M.D."/>
            <person name="Robinson J."/>
            <person name="Stark A."/>
            <person name="Vilella A.J."/>
            <person name="Wen J."/>
            <person name="Xie X."/>
            <person name="Zody M.C."/>
            <person name="Baldwin J."/>
            <person name="Bloom T."/>
            <person name="Chin C.W."/>
            <person name="Heiman D."/>
            <person name="Nicol R."/>
            <person name="Nusbaum C."/>
            <person name="Young S."/>
            <person name="Wilkinson J."/>
            <person name="Worley K.C."/>
            <person name="Kovar C.L."/>
            <person name="Muzny D.M."/>
            <person name="Gibbs R.A."/>
            <person name="Cree A."/>
            <person name="Dihn H.H."/>
            <person name="Fowler G."/>
            <person name="Jhangiani S."/>
            <person name="Joshi V."/>
            <person name="Lee S."/>
            <person name="Lewis L.R."/>
            <person name="Nazareth L.V."/>
            <person name="Okwuonu G."/>
            <person name="Santibanez J."/>
            <person name="Warren W.C."/>
            <person name="Mardis E.R."/>
            <person name="Weinstock G.M."/>
            <person name="Wilson R.K."/>
            <person name="Delehaunty K."/>
            <person name="Dooling D."/>
            <person name="Fronik C."/>
            <person name="Fulton L."/>
            <person name="Fulton B."/>
            <person name="Graves T."/>
            <person name="Minx P."/>
            <person name="Sodergren E."/>
            <person name="Birney E."/>
            <person name="Margulies E.H."/>
            <person name="Herrero J."/>
            <person name="Green E.D."/>
            <person name="Haussler D."/>
            <person name="Siepel A."/>
            <person name="Goldman N."/>
            <person name="Pollard K.S."/>
            <person name="Pedersen J.S."/>
            <person name="Lander E.S."/>
            <person name="Kellis M."/>
        </authorList>
    </citation>
    <scope>NUCLEOTIDE SEQUENCE [LARGE SCALE GENOMIC DNA]</scope>
    <source>
        <strain evidence="8 9">Thorbecke inbred</strain>
    </source>
</reference>
<dbReference type="GO" id="GO:0031334">
    <property type="term" value="P:positive regulation of protein-containing complex assembly"/>
    <property type="evidence" value="ECO:0007669"/>
    <property type="project" value="Ensembl"/>
</dbReference>
<keyword evidence="2 6" id="KW-0812">Transmembrane</keyword>
<dbReference type="GO" id="GO:1900017">
    <property type="term" value="P:positive regulation of cytokine production involved in inflammatory response"/>
    <property type="evidence" value="ECO:0007669"/>
    <property type="project" value="Ensembl"/>
</dbReference>
<dbReference type="InterPro" id="IPR001304">
    <property type="entry name" value="C-type_lectin-like"/>
</dbReference>
<dbReference type="Pfam" id="PF00059">
    <property type="entry name" value="Lectin_C"/>
    <property type="match status" value="1"/>
</dbReference>
<evidence type="ECO:0000259" key="7">
    <source>
        <dbReference type="PROSITE" id="PS50041"/>
    </source>
</evidence>
<dbReference type="GO" id="GO:0050766">
    <property type="term" value="P:positive regulation of phagocytosis"/>
    <property type="evidence" value="ECO:0007669"/>
    <property type="project" value="Ensembl"/>
</dbReference>
<comment type="subcellular location">
    <subcellularLocation>
        <location evidence="1">Membrane</location>
        <topology evidence="1">Single-pass membrane protein</topology>
    </subcellularLocation>
</comment>
<keyword evidence="4 6" id="KW-0472">Membrane</keyword>
<dbReference type="Bgee" id="ENSOCUG00000016798">
    <property type="expression patterns" value="Expressed in blood and 19 other cell types or tissues"/>
</dbReference>
<dbReference type="SUPFAM" id="SSF56436">
    <property type="entry name" value="C-type lectin-like"/>
    <property type="match status" value="1"/>
</dbReference>
<organism evidence="8 9">
    <name type="scientific">Oryctolagus cuniculus</name>
    <name type="common">Rabbit</name>
    <dbReference type="NCBI Taxonomy" id="9986"/>
    <lineage>
        <taxon>Eukaryota</taxon>
        <taxon>Metazoa</taxon>
        <taxon>Chordata</taxon>
        <taxon>Craniata</taxon>
        <taxon>Vertebrata</taxon>
        <taxon>Euteleostomi</taxon>
        <taxon>Mammalia</taxon>
        <taxon>Eutheria</taxon>
        <taxon>Euarchontoglires</taxon>
        <taxon>Glires</taxon>
        <taxon>Lagomorpha</taxon>
        <taxon>Leporidae</taxon>
        <taxon>Oryctolagus</taxon>
    </lineage>
</organism>
<dbReference type="GO" id="GO:0032930">
    <property type="term" value="P:positive regulation of superoxide anion generation"/>
    <property type="evidence" value="ECO:0007669"/>
    <property type="project" value="Ensembl"/>
</dbReference>
<reference evidence="8" key="2">
    <citation type="submission" date="2025-08" db="UniProtKB">
        <authorList>
            <consortium name="Ensembl"/>
        </authorList>
    </citation>
    <scope>IDENTIFICATION</scope>
    <source>
        <strain evidence="8">Thorbecke</strain>
    </source>
</reference>
<dbReference type="GO" id="GO:0032760">
    <property type="term" value="P:positive regulation of tumor necrosis factor production"/>
    <property type="evidence" value="ECO:0007669"/>
    <property type="project" value="Ensembl"/>
</dbReference>
<dbReference type="GO" id="GO:0045087">
    <property type="term" value="P:innate immune response"/>
    <property type="evidence" value="ECO:0007669"/>
    <property type="project" value="TreeGrafter"/>
</dbReference>
<evidence type="ECO:0000256" key="3">
    <source>
        <dbReference type="ARBA" id="ARBA00022734"/>
    </source>
</evidence>
<sequence length="247" mass="27815">MEFHSGLENVDEDGYTQLVFNSRVTTRTCVLSEKGTRTVSPPWRLMAVTLGVLCLVILVVAVVLSALAFQRSNSGSQPLKNDNFPSRSRENHNQPTKSSLEENVAPTTALKTTGFFSSSCPPNWIMHETSCYLFRTSLDTWNGSKRQCSQLASHLLKIDSSEELEFIEREMSFQPVHSFWIGLSRSQSGSPWLWEDGSTFSSNLFQIRSTATRESSSHNCVWIHMSVVYDQLCNVPSYSICEKQLSL</sequence>
<dbReference type="PANTHER" id="PTHR47218:SF1">
    <property type="entry name" value="C-TYPE LECTIN DOMAIN FAMILY 7 MEMBER A"/>
    <property type="match status" value="1"/>
</dbReference>
<dbReference type="InterPro" id="IPR016187">
    <property type="entry name" value="CTDL_fold"/>
</dbReference>
<dbReference type="GO" id="GO:0051251">
    <property type="term" value="P:positive regulation of lymphocyte activation"/>
    <property type="evidence" value="ECO:0007669"/>
    <property type="project" value="Ensembl"/>
</dbReference>
<dbReference type="GO" id="GO:0002720">
    <property type="term" value="P:positive regulation of cytokine production involved in immune response"/>
    <property type="evidence" value="ECO:0007669"/>
    <property type="project" value="TreeGrafter"/>
</dbReference>
<keyword evidence="6" id="KW-1133">Transmembrane helix</keyword>
<evidence type="ECO:0000313" key="9">
    <source>
        <dbReference type="Proteomes" id="UP000001811"/>
    </source>
</evidence>
<dbReference type="Gene3D" id="3.10.100.10">
    <property type="entry name" value="Mannose-Binding Protein A, subunit A"/>
    <property type="match status" value="1"/>
</dbReference>
<dbReference type="GO" id="GO:0060267">
    <property type="term" value="P:positive regulation of respiratory burst"/>
    <property type="evidence" value="ECO:0007669"/>
    <property type="project" value="Ensembl"/>
</dbReference>
<dbReference type="PROSITE" id="PS50041">
    <property type="entry name" value="C_TYPE_LECTIN_2"/>
    <property type="match status" value="1"/>
</dbReference>
<keyword evidence="9" id="KW-1185">Reference proteome</keyword>
<feature type="compositionally biased region" description="Polar residues" evidence="5">
    <location>
        <begin position="74"/>
        <end position="86"/>
    </location>
</feature>
<dbReference type="InterPro" id="IPR016186">
    <property type="entry name" value="C-type_lectin-like/link_sf"/>
</dbReference>
<dbReference type="GO" id="GO:0032755">
    <property type="term" value="P:positive regulation of interleukin-6 production"/>
    <property type="evidence" value="ECO:0007669"/>
    <property type="project" value="Ensembl"/>
</dbReference>
<dbReference type="GO" id="GO:0016046">
    <property type="term" value="P:detection of fungus"/>
    <property type="evidence" value="ECO:0007669"/>
    <property type="project" value="Ensembl"/>
</dbReference>
<evidence type="ECO:0000256" key="4">
    <source>
        <dbReference type="ARBA" id="ARBA00023136"/>
    </source>
</evidence>
<feature type="domain" description="C-type lectin" evidence="7">
    <location>
        <begin position="127"/>
        <end position="242"/>
    </location>
</feature>
<dbReference type="GO" id="GO:0097190">
    <property type="term" value="P:apoptotic signaling pathway"/>
    <property type="evidence" value="ECO:0007669"/>
    <property type="project" value="Ensembl"/>
</dbReference>
<keyword evidence="3" id="KW-0430">Lectin</keyword>
<dbReference type="GO" id="GO:0090303">
    <property type="term" value="P:positive regulation of wound healing"/>
    <property type="evidence" value="ECO:0007669"/>
    <property type="project" value="Ensembl"/>
</dbReference>
<dbReference type="InterPro" id="IPR033992">
    <property type="entry name" value="NKR-like_CTLD"/>
</dbReference>
<dbReference type="GO" id="GO:0032735">
    <property type="term" value="P:positive regulation of interleukin-12 production"/>
    <property type="evidence" value="ECO:0007669"/>
    <property type="project" value="Ensembl"/>
</dbReference>
<dbReference type="GO" id="GO:0071226">
    <property type="term" value="P:cellular response to molecule of fungal origin"/>
    <property type="evidence" value="ECO:0007669"/>
    <property type="project" value="Ensembl"/>
</dbReference>
<dbReference type="GO" id="GO:0032731">
    <property type="term" value="P:positive regulation of interleukin-1 beta production"/>
    <property type="evidence" value="ECO:0007669"/>
    <property type="project" value="Ensembl"/>
</dbReference>
<dbReference type="GO" id="GO:0071639">
    <property type="term" value="P:positive regulation of monocyte chemotactic protein-1 production"/>
    <property type="evidence" value="ECO:0007669"/>
    <property type="project" value="Ensembl"/>
</dbReference>
<dbReference type="CDD" id="cd03593">
    <property type="entry name" value="CLECT_NK_receptors_like"/>
    <property type="match status" value="1"/>
</dbReference>
<accession>G1TCE4</accession>
<dbReference type="HOGENOM" id="CLU_049894_8_0_1"/>
<dbReference type="GO" id="GO:0009986">
    <property type="term" value="C:cell surface"/>
    <property type="evidence" value="ECO:0007669"/>
    <property type="project" value="Ensembl"/>
</dbReference>
<dbReference type="GO" id="GO:1903431">
    <property type="term" value="P:positive regulation of cell maturation"/>
    <property type="evidence" value="ECO:0007669"/>
    <property type="project" value="Ensembl"/>
</dbReference>
<dbReference type="PANTHER" id="PTHR47218">
    <property type="entry name" value="C-TYPE LECTIN DOMAIN FAMILY 7 MEMBER A"/>
    <property type="match status" value="1"/>
</dbReference>
<dbReference type="GO" id="GO:0002752">
    <property type="term" value="P:cell surface pattern recognition receptor signaling pathway"/>
    <property type="evidence" value="ECO:0007669"/>
    <property type="project" value="Ensembl"/>
</dbReference>
<reference evidence="8" key="3">
    <citation type="submission" date="2025-09" db="UniProtKB">
        <authorList>
            <consortium name="Ensembl"/>
        </authorList>
    </citation>
    <scope>IDENTIFICATION</scope>
    <source>
        <strain evidence="8">Thorbecke</strain>
    </source>
</reference>
<dbReference type="Proteomes" id="UP000001811">
    <property type="component" value="Chromosome 8"/>
</dbReference>
<dbReference type="SMART" id="SM00034">
    <property type="entry name" value="CLECT"/>
    <property type="match status" value="1"/>
</dbReference>
<dbReference type="GeneTree" id="ENSGT00940000161161"/>
<dbReference type="GO" id="GO:0030335">
    <property type="term" value="P:positive regulation of cell migration"/>
    <property type="evidence" value="ECO:0007669"/>
    <property type="project" value="Ensembl"/>
</dbReference>
<gene>
    <name evidence="8" type="primary">CLEC7A</name>
</gene>
<dbReference type="InterPro" id="IPR042808">
    <property type="entry name" value="CLEC7A"/>
</dbReference>
<dbReference type="GO" id="GO:0032729">
    <property type="term" value="P:positive regulation of type II interferon production"/>
    <property type="evidence" value="ECO:0007669"/>
    <property type="project" value="Ensembl"/>
</dbReference>
<dbReference type="GO" id="GO:0032491">
    <property type="term" value="P:detection of molecule of fungal origin"/>
    <property type="evidence" value="ECO:0007669"/>
    <property type="project" value="Ensembl"/>
</dbReference>
<dbReference type="OrthoDB" id="2142683at2759"/>
<dbReference type="GO" id="GO:0045429">
    <property type="term" value="P:positive regulation of nitric oxide biosynthetic process"/>
    <property type="evidence" value="ECO:0007669"/>
    <property type="project" value="Ensembl"/>
</dbReference>
<dbReference type="GO" id="GO:0043123">
    <property type="term" value="P:positive regulation of canonical NF-kappaB signal transduction"/>
    <property type="evidence" value="ECO:0007669"/>
    <property type="project" value="Ensembl"/>
</dbReference>
<evidence type="ECO:0000256" key="5">
    <source>
        <dbReference type="SAM" id="MobiDB-lite"/>
    </source>
</evidence>
<evidence type="ECO:0000256" key="6">
    <source>
        <dbReference type="SAM" id="Phobius"/>
    </source>
</evidence>
<dbReference type="EMBL" id="AAGW02051484">
    <property type="status" value="NOT_ANNOTATED_CDS"/>
    <property type="molecule type" value="Genomic_DNA"/>
</dbReference>
<dbReference type="STRING" id="9986.ENSOCUP00000014442"/>
<protein>
    <submittedName>
        <fullName evidence="8">C-type lectin domain containing 7A</fullName>
    </submittedName>
</protein>
<dbReference type="GO" id="GO:0006910">
    <property type="term" value="P:phagocytosis, recognition"/>
    <property type="evidence" value="ECO:0007669"/>
    <property type="project" value="Ensembl"/>
</dbReference>
<dbReference type="AlphaFoldDB" id="G1TCE4"/>
<dbReference type="GeneID" id="100339146"/>
<dbReference type="GO" id="GO:0005886">
    <property type="term" value="C:plasma membrane"/>
    <property type="evidence" value="ECO:0007669"/>
    <property type="project" value="Ensembl"/>
</dbReference>
<dbReference type="GO" id="GO:0032757">
    <property type="term" value="P:positive regulation of interleukin-8 production"/>
    <property type="evidence" value="ECO:0007669"/>
    <property type="project" value="Ensembl"/>
</dbReference>
<dbReference type="FunCoup" id="G1TCE4">
    <property type="interactions" value="50"/>
</dbReference>
<evidence type="ECO:0000313" key="8">
    <source>
        <dbReference type="Ensembl" id="ENSOCUP00000014442.3"/>
    </source>
</evidence>
<dbReference type="eggNOG" id="KOG4297">
    <property type="taxonomic scope" value="Eukaryota"/>
</dbReference>
<dbReference type="GO" id="GO:0038187">
    <property type="term" value="F:pattern recognition receptor activity"/>
    <property type="evidence" value="ECO:0007669"/>
    <property type="project" value="Ensembl"/>
</dbReference>
<dbReference type="Ensembl" id="ENSOCUT00000016802.4">
    <property type="protein sequence ID" value="ENSOCUP00000014442.3"/>
    <property type="gene ID" value="ENSOCUG00000016798.4"/>
</dbReference>
<feature type="region of interest" description="Disordered" evidence="5">
    <location>
        <begin position="74"/>
        <end position="104"/>
    </location>
</feature>
<evidence type="ECO:0000256" key="1">
    <source>
        <dbReference type="ARBA" id="ARBA00004167"/>
    </source>
</evidence>
<dbReference type="GO" id="GO:0032743">
    <property type="term" value="P:positive regulation of interleukin-2 production"/>
    <property type="evidence" value="ECO:0007669"/>
    <property type="project" value="Ensembl"/>
</dbReference>
<name>G1TCE4_RABIT</name>
<evidence type="ECO:0000256" key="2">
    <source>
        <dbReference type="ARBA" id="ARBA00022692"/>
    </source>
</evidence>
<dbReference type="PaxDb" id="9986-ENSOCUP00000014442"/>
<dbReference type="GO" id="GO:0008284">
    <property type="term" value="P:positive regulation of cell population proliferation"/>
    <property type="evidence" value="ECO:0007669"/>
    <property type="project" value="Ensembl"/>
</dbReference>
<dbReference type="SMR" id="G1TCE4"/>
<dbReference type="CTD" id="64581"/>
<dbReference type="KEGG" id="ocu:100339146"/>
<proteinExistence type="predicted"/>